<reference evidence="3" key="1">
    <citation type="submission" date="2015-08" db="EMBL/GenBank/DDBJ databases">
        <title>Genome sequence of the strict anaerobe Clostridium homopropionicum LuHBu1 (DSM 5847T).</title>
        <authorList>
            <person name="Poehlein A."/>
            <person name="Beck M."/>
            <person name="Schiel-Bengelsdorf B."/>
            <person name="Bengelsdorf F.R."/>
            <person name="Daniel R."/>
            <person name="Duerre P."/>
        </authorList>
    </citation>
    <scope>NUCLEOTIDE SEQUENCE [LARGE SCALE GENOMIC DNA]</scope>
    <source>
        <strain evidence="3">DSM 5847</strain>
    </source>
</reference>
<keyword evidence="1" id="KW-0175">Coiled coil</keyword>
<dbReference type="AlphaFoldDB" id="A0A0L6Z6N5"/>
<organism evidence="2 3">
    <name type="scientific">Clostridium homopropionicum DSM 5847</name>
    <dbReference type="NCBI Taxonomy" id="1121318"/>
    <lineage>
        <taxon>Bacteria</taxon>
        <taxon>Bacillati</taxon>
        <taxon>Bacillota</taxon>
        <taxon>Clostridia</taxon>
        <taxon>Eubacteriales</taxon>
        <taxon>Clostridiaceae</taxon>
        <taxon>Clostridium</taxon>
    </lineage>
</organism>
<accession>A0A0L6Z6N5</accession>
<protein>
    <submittedName>
        <fullName evidence="2">Uncharacterized protein</fullName>
    </submittedName>
</protein>
<name>A0A0L6Z6N5_9CLOT</name>
<dbReference type="PATRIC" id="fig|1121318.3.peg.2914"/>
<feature type="coiled-coil region" evidence="1">
    <location>
        <begin position="282"/>
        <end position="385"/>
    </location>
</feature>
<proteinExistence type="predicted"/>
<evidence type="ECO:0000256" key="1">
    <source>
        <dbReference type="SAM" id="Coils"/>
    </source>
</evidence>
<gene>
    <name evidence="2" type="ORF">CLHOM_29040</name>
</gene>
<dbReference type="Proteomes" id="UP000037043">
    <property type="component" value="Unassembled WGS sequence"/>
</dbReference>
<evidence type="ECO:0000313" key="2">
    <source>
        <dbReference type="EMBL" id="KOA18620.1"/>
    </source>
</evidence>
<dbReference type="EMBL" id="LHUR01000036">
    <property type="protein sequence ID" value="KOA18620.1"/>
    <property type="molecule type" value="Genomic_DNA"/>
</dbReference>
<evidence type="ECO:0000313" key="3">
    <source>
        <dbReference type="Proteomes" id="UP000037043"/>
    </source>
</evidence>
<keyword evidence="3" id="KW-1185">Reference proteome</keyword>
<dbReference type="RefSeq" id="WP_052222373.1">
    <property type="nucleotide sequence ID" value="NZ_LHUR01000036.1"/>
</dbReference>
<sequence>MNIETFSKLISEKWNTSPDIIKNYILANISIGLTRNNEMKKDINKLYLMDKLKYYNAVSNSNCINHVIMTKGSLEQEIYARKALGILLIAEVDANLRNTVISLLRKHNPLVFNAVKKCDKKFLIKKYTQLDEVTRRIEARLDAAVYFYFSMYRSADSVDQGFIKSIMEDIKNFEFYDPMSIDITKELEMNKSKIQEIKAVIKRDYGKINNFKDVLNSDNEHIEELGVILQNHFIINKFDINNLFYNSDFLNIDEIILSYLKLNYKSLDIDLIIQSLITGIFIKSLINEYKKAKSQYFENNQETLFFKIDSLEEDLSKLQNETKQLHINLDILEKEKSMFNETLESNINKLNKNHKLEINNLQNKIKELENQLLEEKEYRSELNALREYIFKVNNNYVPSICTEKLEDYISNMQILIIGGPREWRRKFREKYPDLKTLNGFNEKFEISILKNVDFIFFYTGFMNHATYTRAMNFIRLNKIKFGYIGKTNIELVEEEIIEEIKKYSE</sequence>
<comment type="caution">
    <text evidence="2">The sequence shown here is derived from an EMBL/GenBank/DDBJ whole genome shotgun (WGS) entry which is preliminary data.</text>
</comment>